<sequence>MVGTSLADTEPTVLVVEDETLVALDIEIAIEDAGMRVAGHAIRGSEAIALADAHRPDLALVDLQLLDGATGIAVAKHIITHGGMVVFMTANRSALPADLAGACGVIGKPFTGAGLVAALRFLKLVLAHQPIATAPPQCLELGSSCEPLSTSDVASTGEGPQNDLASSKRLIN</sequence>
<dbReference type="PANTHER" id="PTHR44591">
    <property type="entry name" value="STRESS RESPONSE REGULATOR PROTEIN 1"/>
    <property type="match status" value="1"/>
</dbReference>
<evidence type="ECO:0000313" key="7">
    <source>
        <dbReference type="EMBL" id="GJD95584.1"/>
    </source>
</evidence>
<feature type="modified residue" description="4-aspartylphosphate" evidence="4">
    <location>
        <position position="62"/>
    </location>
</feature>
<keyword evidence="2" id="KW-0805">Transcription regulation</keyword>
<name>A0ABQ4RZE1_9HYPH</name>
<dbReference type="SMART" id="SM00448">
    <property type="entry name" value="REC"/>
    <property type="match status" value="1"/>
</dbReference>
<keyword evidence="8" id="KW-1185">Reference proteome</keyword>
<dbReference type="InterPro" id="IPR050595">
    <property type="entry name" value="Bact_response_regulator"/>
</dbReference>
<protein>
    <recommendedName>
        <fullName evidence="6">Response regulatory domain-containing protein</fullName>
    </recommendedName>
</protein>
<reference evidence="7" key="1">
    <citation type="journal article" date="2021" name="Front. Microbiol.">
        <title>Comprehensive Comparative Genomics and Phenotyping of Methylobacterium Species.</title>
        <authorList>
            <person name="Alessa O."/>
            <person name="Ogura Y."/>
            <person name="Fujitani Y."/>
            <person name="Takami H."/>
            <person name="Hayashi T."/>
            <person name="Sahin N."/>
            <person name="Tani A."/>
        </authorList>
    </citation>
    <scope>NUCLEOTIDE SEQUENCE</scope>
    <source>
        <strain evidence="7">DSM 19015</strain>
    </source>
</reference>
<accession>A0ABQ4RZE1</accession>
<dbReference type="Gene3D" id="3.40.50.2300">
    <property type="match status" value="1"/>
</dbReference>
<feature type="domain" description="Response regulatory" evidence="6">
    <location>
        <begin position="12"/>
        <end position="123"/>
    </location>
</feature>
<gene>
    <name evidence="7" type="ORF">OCOJLMKI_2797</name>
</gene>
<keyword evidence="3" id="KW-0804">Transcription</keyword>
<dbReference type="PROSITE" id="PS50110">
    <property type="entry name" value="RESPONSE_REGULATORY"/>
    <property type="match status" value="1"/>
</dbReference>
<dbReference type="SUPFAM" id="SSF52172">
    <property type="entry name" value="CheY-like"/>
    <property type="match status" value="1"/>
</dbReference>
<proteinExistence type="predicted"/>
<dbReference type="Pfam" id="PF00072">
    <property type="entry name" value="Response_reg"/>
    <property type="match status" value="1"/>
</dbReference>
<evidence type="ECO:0000256" key="4">
    <source>
        <dbReference type="PROSITE-ProRule" id="PRU00169"/>
    </source>
</evidence>
<evidence type="ECO:0000313" key="8">
    <source>
        <dbReference type="Proteomes" id="UP001055125"/>
    </source>
</evidence>
<reference evidence="7" key="2">
    <citation type="submission" date="2021-08" db="EMBL/GenBank/DDBJ databases">
        <authorList>
            <person name="Tani A."/>
            <person name="Ola A."/>
            <person name="Ogura Y."/>
            <person name="Katsura K."/>
            <person name="Hayashi T."/>
        </authorList>
    </citation>
    <scope>NUCLEOTIDE SEQUENCE</scope>
    <source>
        <strain evidence="7">DSM 19015</strain>
    </source>
</reference>
<keyword evidence="1 4" id="KW-0597">Phosphoprotein</keyword>
<evidence type="ECO:0000259" key="6">
    <source>
        <dbReference type="PROSITE" id="PS50110"/>
    </source>
</evidence>
<dbReference type="InterPro" id="IPR001789">
    <property type="entry name" value="Sig_transdc_resp-reg_receiver"/>
</dbReference>
<dbReference type="Proteomes" id="UP001055125">
    <property type="component" value="Unassembled WGS sequence"/>
</dbReference>
<dbReference type="RefSeq" id="WP_379003431.1">
    <property type="nucleotide sequence ID" value="NZ_JBHSNE010000054.1"/>
</dbReference>
<evidence type="ECO:0000256" key="5">
    <source>
        <dbReference type="SAM" id="MobiDB-lite"/>
    </source>
</evidence>
<feature type="region of interest" description="Disordered" evidence="5">
    <location>
        <begin position="150"/>
        <end position="172"/>
    </location>
</feature>
<evidence type="ECO:0000256" key="2">
    <source>
        <dbReference type="ARBA" id="ARBA00023015"/>
    </source>
</evidence>
<evidence type="ECO:0000256" key="1">
    <source>
        <dbReference type="ARBA" id="ARBA00022553"/>
    </source>
</evidence>
<dbReference type="PANTHER" id="PTHR44591:SF3">
    <property type="entry name" value="RESPONSE REGULATORY DOMAIN-CONTAINING PROTEIN"/>
    <property type="match status" value="1"/>
</dbReference>
<organism evidence="7 8">
    <name type="scientific">Methylobacterium iners</name>
    <dbReference type="NCBI Taxonomy" id="418707"/>
    <lineage>
        <taxon>Bacteria</taxon>
        <taxon>Pseudomonadati</taxon>
        <taxon>Pseudomonadota</taxon>
        <taxon>Alphaproteobacteria</taxon>
        <taxon>Hyphomicrobiales</taxon>
        <taxon>Methylobacteriaceae</taxon>
        <taxon>Methylobacterium</taxon>
    </lineage>
</organism>
<dbReference type="EMBL" id="BPQP01000040">
    <property type="protein sequence ID" value="GJD95584.1"/>
    <property type="molecule type" value="Genomic_DNA"/>
</dbReference>
<comment type="caution">
    <text evidence="7">The sequence shown here is derived from an EMBL/GenBank/DDBJ whole genome shotgun (WGS) entry which is preliminary data.</text>
</comment>
<evidence type="ECO:0000256" key="3">
    <source>
        <dbReference type="ARBA" id="ARBA00023163"/>
    </source>
</evidence>
<dbReference type="InterPro" id="IPR011006">
    <property type="entry name" value="CheY-like_superfamily"/>
</dbReference>